<dbReference type="GO" id="GO:0000307">
    <property type="term" value="C:cyclin-dependent protein kinase holoenzyme complex"/>
    <property type="evidence" value="ECO:0007669"/>
    <property type="project" value="TreeGrafter"/>
</dbReference>
<dbReference type="CDD" id="cd20557">
    <property type="entry name" value="CYCLIN_ScPCL1-like"/>
    <property type="match status" value="1"/>
</dbReference>
<evidence type="ECO:0000313" key="2">
    <source>
        <dbReference type="EMBL" id="KAJ7739537.1"/>
    </source>
</evidence>
<keyword evidence="3" id="KW-1185">Reference proteome</keyword>
<dbReference type="EMBL" id="JARKIB010000106">
    <property type="protein sequence ID" value="KAJ7739537.1"/>
    <property type="molecule type" value="Genomic_DNA"/>
</dbReference>
<reference evidence="2" key="1">
    <citation type="submission" date="2023-03" db="EMBL/GenBank/DDBJ databases">
        <title>Massive genome expansion in bonnet fungi (Mycena s.s.) driven by repeated elements and novel gene families across ecological guilds.</title>
        <authorList>
            <consortium name="Lawrence Berkeley National Laboratory"/>
            <person name="Harder C.B."/>
            <person name="Miyauchi S."/>
            <person name="Viragh M."/>
            <person name="Kuo A."/>
            <person name="Thoen E."/>
            <person name="Andreopoulos B."/>
            <person name="Lu D."/>
            <person name="Skrede I."/>
            <person name="Drula E."/>
            <person name="Henrissat B."/>
            <person name="Morin E."/>
            <person name="Kohler A."/>
            <person name="Barry K."/>
            <person name="LaButti K."/>
            <person name="Morin E."/>
            <person name="Salamov A."/>
            <person name="Lipzen A."/>
            <person name="Mereny Z."/>
            <person name="Hegedus B."/>
            <person name="Baldrian P."/>
            <person name="Stursova M."/>
            <person name="Weitz H."/>
            <person name="Taylor A."/>
            <person name="Grigoriev I.V."/>
            <person name="Nagy L.G."/>
            <person name="Martin F."/>
            <person name="Kauserud H."/>
        </authorList>
    </citation>
    <scope>NUCLEOTIDE SEQUENCE</scope>
    <source>
        <strain evidence="2">CBHHK182m</strain>
    </source>
</reference>
<protein>
    <recommendedName>
        <fullName evidence="1">Cyclin N-terminal domain-containing protein</fullName>
    </recommendedName>
</protein>
<dbReference type="Gene3D" id="1.10.472.10">
    <property type="entry name" value="Cyclin-like"/>
    <property type="match status" value="1"/>
</dbReference>
<dbReference type="AlphaFoldDB" id="A0AAD7IC50"/>
<dbReference type="SUPFAM" id="SSF47954">
    <property type="entry name" value="Cyclin-like"/>
    <property type="match status" value="1"/>
</dbReference>
<dbReference type="GO" id="GO:0005634">
    <property type="term" value="C:nucleus"/>
    <property type="evidence" value="ECO:0007669"/>
    <property type="project" value="TreeGrafter"/>
</dbReference>
<feature type="domain" description="Cyclin N-terminal" evidence="1">
    <location>
        <begin position="48"/>
        <end position="130"/>
    </location>
</feature>
<comment type="caution">
    <text evidence="2">The sequence shown here is derived from an EMBL/GenBank/DDBJ whole genome shotgun (WGS) entry which is preliminary data.</text>
</comment>
<evidence type="ECO:0000313" key="3">
    <source>
        <dbReference type="Proteomes" id="UP001215598"/>
    </source>
</evidence>
<feature type="non-terminal residue" evidence="2">
    <location>
        <position position="1"/>
    </location>
</feature>
<dbReference type="PANTHER" id="PTHR15615">
    <property type="match status" value="1"/>
</dbReference>
<evidence type="ECO:0000259" key="1">
    <source>
        <dbReference type="Pfam" id="PF00134"/>
    </source>
</evidence>
<dbReference type="GO" id="GO:0019901">
    <property type="term" value="F:protein kinase binding"/>
    <property type="evidence" value="ECO:0007669"/>
    <property type="project" value="InterPro"/>
</dbReference>
<dbReference type="InterPro" id="IPR006671">
    <property type="entry name" value="Cyclin_N"/>
</dbReference>
<name>A0AAD7IC50_9AGAR</name>
<dbReference type="Pfam" id="PF00134">
    <property type="entry name" value="Cyclin_N"/>
    <property type="match status" value="1"/>
</dbReference>
<sequence>DPFFGRGLVAGYSSRFIIHLFQCPAFLRDFPSGPTSHLTFSIAFTLYHTQLEDFVLYTALVLLLRLKYRFPNARGCGHRLFFAAFIVASKVLSDKPHSNKAWPFFTQHMFTLREVNGMEREFCRYIDWQLFVNHSTVSDLSIILFHYFAPP</sequence>
<dbReference type="GO" id="GO:0016538">
    <property type="term" value="F:cyclin-dependent protein serine/threonine kinase regulator activity"/>
    <property type="evidence" value="ECO:0007669"/>
    <property type="project" value="TreeGrafter"/>
</dbReference>
<dbReference type="InterPro" id="IPR036915">
    <property type="entry name" value="Cyclin-like_sf"/>
</dbReference>
<proteinExistence type="predicted"/>
<accession>A0AAD7IC50</accession>
<dbReference type="Proteomes" id="UP001215598">
    <property type="component" value="Unassembled WGS sequence"/>
</dbReference>
<dbReference type="PANTHER" id="PTHR15615:SF108">
    <property type="entry name" value="PROTEIN CNPPD1"/>
    <property type="match status" value="1"/>
</dbReference>
<dbReference type="InterPro" id="IPR013922">
    <property type="entry name" value="Cyclin_PHO80-like"/>
</dbReference>
<organism evidence="2 3">
    <name type="scientific">Mycena metata</name>
    <dbReference type="NCBI Taxonomy" id="1033252"/>
    <lineage>
        <taxon>Eukaryota</taxon>
        <taxon>Fungi</taxon>
        <taxon>Dikarya</taxon>
        <taxon>Basidiomycota</taxon>
        <taxon>Agaricomycotina</taxon>
        <taxon>Agaricomycetes</taxon>
        <taxon>Agaricomycetidae</taxon>
        <taxon>Agaricales</taxon>
        <taxon>Marasmiineae</taxon>
        <taxon>Mycenaceae</taxon>
        <taxon>Mycena</taxon>
    </lineage>
</organism>
<gene>
    <name evidence="2" type="ORF">B0H16DRAFT_1324859</name>
</gene>